<gene>
    <name evidence="1" type="ORF">ACOLOM_LOCUS93</name>
</gene>
<evidence type="ECO:0000313" key="1">
    <source>
        <dbReference type="EMBL" id="CAG8438746.1"/>
    </source>
</evidence>
<evidence type="ECO:0000313" key="2">
    <source>
        <dbReference type="Proteomes" id="UP000789525"/>
    </source>
</evidence>
<keyword evidence="2" id="KW-1185">Reference proteome</keyword>
<organism evidence="1 2">
    <name type="scientific">Acaulospora colombiana</name>
    <dbReference type="NCBI Taxonomy" id="27376"/>
    <lineage>
        <taxon>Eukaryota</taxon>
        <taxon>Fungi</taxon>
        <taxon>Fungi incertae sedis</taxon>
        <taxon>Mucoromycota</taxon>
        <taxon>Glomeromycotina</taxon>
        <taxon>Glomeromycetes</taxon>
        <taxon>Diversisporales</taxon>
        <taxon>Acaulosporaceae</taxon>
        <taxon>Acaulospora</taxon>
    </lineage>
</organism>
<reference evidence="1" key="1">
    <citation type="submission" date="2021-06" db="EMBL/GenBank/DDBJ databases">
        <authorList>
            <person name="Kallberg Y."/>
            <person name="Tangrot J."/>
            <person name="Rosling A."/>
        </authorList>
    </citation>
    <scope>NUCLEOTIDE SEQUENCE</scope>
    <source>
        <strain evidence="1">CL356</strain>
    </source>
</reference>
<protein>
    <submittedName>
        <fullName evidence="1">10635_t:CDS:1</fullName>
    </submittedName>
</protein>
<name>A0ACA9JVU1_9GLOM</name>
<accession>A0ACA9JVU1</accession>
<proteinExistence type="predicted"/>
<dbReference type="Proteomes" id="UP000789525">
    <property type="component" value="Unassembled WGS sequence"/>
</dbReference>
<sequence>MTTRAMNPLDPNSFKHRFSFVNGITYHYVDEGKEDSDSIILLHGFPDLWYGWRYQIPHLVSKGYRVIVPDLRGYGQTEAPKCPPNDLHIYGFKNVCKDLTELMSQLKIKSSIFIGHDWGGFLAWRMCIHHPERVKAVLEVNVRFSLQHLHPLHAPKRELYCTRISGRNSSESAIPSLFVAPEGRDRIRQQCSKSEAYLKAVFRSSQPEDYVQLFDGKNMMGNLVDGLQRSPLISQQELDYYAAQYKNHGFHGGLNWYKTRKVNYQDEKGARKQIHNQALMITVGKDLHIPPSMSNNMHKFCKDLTVKHIEDAGHWVMIEKPQQLHEYLDEFLENVKNKELNAADRKGRKARL</sequence>
<comment type="caution">
    <text evidence="1">The sequence shown here is derived from an EMBL/GenBank/DDBJ whole genome shotgun (WGS) entry which is preliminary data.</text>
</comment>
<dbReference type="EMBL" id="CAJVPT010000094">
    <property type="protein sequence ID" value="CAG8438746.1"/>
    <property type="molecule type" value="Genomic_DNA"/>
</dbReference>